<evidence type="ECO:0000313" key="5">
    <source>
        <dbReference type="Proteomes" id="UP000887572"/>
    </source>
</evidence>
<dbReference type="WBParaSite" id="Gr19_v10_g12556.t1">
    <property type="protein sequence ID" value="Gr19_v10_g12556.t1"/>
    <property type="gene ID" value="Gr19_v10_g12556"/>
</dbReference>
<dbReference type="CDD" id="cd00199">
    <property type="entry name" value="WAP"/>
    <property type="match status" value="1"/>
</dbReference>
<dbReference type="InterPro" id="IPR036645">
    <property type="entry name" value="Elafin-like_sf"/>
</dbReference>
<dbReference type="InterPro" id="IPR036116">
    <property type="entry name" value="FN3_sf"/>
</dbReference>
<dbReference type="SMART" id="SM00217">
    <property type="entry name" value="WAP"/>
    <property type="match status" value="1"/>
</dbReference>
<dbReference type="PANTHER" id="PTHR14131:SF5">
    <property type="entry name" value="ANOSMIN-1"/>
    <property type="match status" value="1"/>
</dbReference>
<dbReference type="SUPFAM" id="SSF49265">
    <property type="entry name" value="Fibronectin type III"/>
    <property type="match status" value="2"/>
</dbReference>
<dbReference type="CDD" id="cd00063">
    <property type="entry name" value="FN3"/>
    <property type="match status" value="2"/>
</dbReference>
<dbReference type="GO" id="GO:0030182">
    <property type="term" value="P:neuron differentiation"/>
    <property type="evidence" value="ECO:0007669"/>
    <property type="project" value="TreeGrafter"/>
</dbReference>
<feature type="region of interest" description="Disordered" evidence="1">
    <location>
        <begin position="615"/>
        <end position="636"/>
    </location>
</feature>
<dbReference type="Gene3D" id="4.10.75.10">
    <property type="entry name" value="Elafin-like"/>
    <property type="match status" value="1"/>
</dbReference>
<evidence type="ECO:0000313" key="6">
    <source>
        <dbReference type="WBParaSite" id="Gr19_v10_g12556.t1"/>
    </source>
</evidence>
<dbReference type="SMART" id="SM00060">
    <property type="entry name" value="FN3"/>
    <property type="match status" value="3"/>
</dbReference>
<feature type="domain" description="Fibronectin type-III" evidence="3">
    <location>
        <begin position="175"/>
        <end position="282"/>
    </location>
</feature>
<dbReference type="InterPro" id="IPR013783">
    <property type="entry name" value="Ig-like_fold"/>
</dbReference>
<keyword evidence="2" id="KW-0732">Signal</keyword>
<dbReference type="InterPro" id="IPR008197">
    <property type="entry name" value="WAP_dom"/>
</dbReference>
<name>A0A914H279_GLORO</name>
<dbReference type="GO" id="GO:0005576">
    <property type="term" value="C:extracellular region"/>
    <property type="evidence" value="ECO:0007669"/>
    <property type="project" value="InterPro"/>
</dbReference>
<feature type="signal peptide" evidence="2">
    <location>
        <begin position="1"/>
        <end position="26"/>
    </location>
</feature>
<dbReference type="AlphaFoldDB" id="A0A914H279"/>
<dbReference type="Gene3D" id="2.60.40.10">
    <property type="entry name" value="Immunoglobulins"/>
    <property type="match status" value="2"/>
</dbReference>
<evidence type="ECO:0000256" key="1">
    <source>
        <dbReference type="SAM" id="MobiDB-lite"/>
    </source>
</evidence>
<feature type="compositionally biased region" description="Basic and acidic residues" evidence="1">
    <location>
        <begin position="624"/>
        <end position="635"/>
    </location>
</feature>
<accession>A0A914H279</accession>
<dbReference type="InterPro" id="IPR042447">
    <property type="entry name" value="Anosmin-1"/>
</dbReference>
<proteinExistence type="predicted"/>
<dbReference type="Pfam" id="PF00095">
    <property type="entry name" value="WAP"/>
    <property type="match status" value="1"/>
</dbReference>
<evidence type="ECO:0000259" key="4">
    <source>
        <dbReference type="PROSITE" id="PS51390"/>
    </source>
</evidence>
<feature type="chain" id="PRO_5036719437" evidence="2">
    <location>
        <begin position="27"/>
        <end position="816"/>
    </location>
</feature>
<dbReference type="PROSITE" id="PS50853">
    <property type="entry name" value="FN3"/>
    <property type="match status" value="1"/>
</dbReference>
<evidence type="ECO:0000259" key="3">
    <source>
        <dbReference type="PROSITE" id="PS50853"/>
    </source>
</evidence>
<dbReference type="PANTHER" id="PTHR14131">
    <property type="entry name" value="ANOSMIN"/>
    <property type="match status" value="1"/>
</dbReference>
<dbReference type="InterPro" id="IPR003961">
    <property type="entry name" value="FN3_dom"/>
</dbReference>
<organism evidence="5 6">
    <name type="scientific">Globodera rostochiensis</name>
    <name type="common">Golden nematode worm</name>
    <name type="synonym">Heterodera rostochiensis</name>
    <dbReference type="NCBI Taxonomy" id="31243"/>
    <lineage>
        <taxon>Eukaryota</taxon>
        <taxon>Metazoa</taxon>
        <taxon>Ecdysozoa</taxon>
        <taxon>Nematoda</taxon>
        <taxon>Chromadorea</taxon>
        <taxon>Rhabditida</taxon>
        <taxon>Tylenchina</taxon>
        <taxon>Tylenchomorpha</taxon>
        <taxon>Tylenchoidea</taxon>
        <taxon>Heteroderidae</taxon>
        <taxon>Heteroderinae</taxon>
        <taxon>Globodera</taxon>
    </lineage>
</organism>
<keyword evidence="5" id="KW-1185">Reference proteome</keyword>
<feature type="domain" description="WAP" evidence="4">
    <location>
        <begin position="118"/>
        <end position="166"/>
    </location>
</feature>
<reference evidence="6" key="1">
    <citation type="submission" date="2022-11" db="UniProtKB">
        <authorList>
            <consortium name="WormBaseParasite"/>
        </authorList>
    </citation>
    <scope>IDENTIFICATION</scope>
</reference>
<dbReference type="Proteomes" id="UP000887572">
    <property type="component" value="Unplaced"/>
</dbReference>
<evidence type="ECO:0000256" key="2">
    <source>
        <dbReference type="SAM" id="SignalP"/>
    </source>
</evidence>
<protein>
    <submittedName>
        <fullName evidence="6">Anosmin-1</fullName>
    </submittedName>
</protein>
<sequence length="816" mass="91534">MAFPSFVLFKMLFGVFVHLLSNVGTSSTVGGSEDLISARCQSKCLYELEQRHKSNAETRRLLRHQMSTLCKDDIFCASCILPCRESLYEYDLCSHTLCRDTPDPTHCRESCIFLEQIASKKSGHCPPQKPLVPVSECSAFCDVDSDCAEIDKCCVVGCSRSCLTPSLNDSRLLPRPEGITVNERKRKRSAILRWVMKRLSPQHTATNSNLFVIQWRWSVHKMPETMAPWQTIMVRNKMYAILKHLLSPGRFYVFRVAAVNMHGTHGFSQPSHPSFKLSTELKAPSAPLNVTFIYESWRPPKIVWNPPNSEVPLKEYRLSWWRTSDELAKAFELRQRRHSKQKNTADDDYEGLLGEEIDGDEFAPKRSIVLPSYSTKAELAGLEPGYFYIAELYASVESSEGDLRGDPAVLLIRMPNKTAGTKMLEPFNDDAETVQNKMNSSAPKLHVEVKTPYFEDGRLKTIISWLSHPKCRPNGGHRRENTAKFRVSIYSLRCFIELPPQQFYVQNCVATLENLQFSCEYSVGVEDADNKRIFESLTFSTLPCEQTPTNAPPLKCGGIVSSGTSSNGTPAAEAQRLEARRHLINDETATIKITTELSSNLRTETDEEWLPIGQLEAAENGNAESDKDVQNDGKLKTKQKTAAKDVTEHRLNCFATSVESAVCAWTWPADEQQEQRRHNSLIGFRTVLASTLPGSPSNVSILSAEQRRAQLTGLNPKAVYRFRLQAVTALGLGAELVEHFSTGGHLAAGNAKMLAANMDHNFEQPELLEKDVHVGHFAHTAELPWDSSARKASFCLVFVACWTISLLRLFVYVGGR</sequence>
<dbReference type="PROSITE" id="PS51390">
    <property type="entry name" value="WAP"/>
    <property type="match status" value="1"/>
</dbReference>
<dbReference type="GO" id="GO:0030414">
    <property type="term" value="F:peptidase inhibitor activity"/>
    <property type="evidence" value="ECO:0007669"/>
    <property type="project" value="InterPro"/>
</dbReference>
<dbReference type="SUPFAM" id="SSF57256">
    <property type="entry name" value="Elafin-like"/>
    <property type="match status" value="1"/>
</dbReference>
<dbReference type="GO" id="GO:0009986">
    <property type="term" value="C:cell surface"/>
    <property type="evidence" value="ECO:0007669"/>
    <property type="project" value="TreeGrafter"/>
</dbReference>